<protein>
    <submittedName>
        <fullName evidence="2">Uncharacterized protein</fullName>
    </submittedName>
</protein>
<comment type="caution">
    <text evidence="2">The sequence shown here is derived from an EMBL/GenBank/DDBJ whole genome shotgun (WGS) entry which is preliminary data.</text>
</comment>
<keyword evidence="3" id="KW-1185">Reference proteome</keyword>
<feature type="compositionally biased region" description="Basic and acidic residues" evidence="1">
    <location>
        <begin position="33"/>
        <end position="47"/>
    </location>
</feature>
<dbReference type="AlphaFoldDB" id="A0AAD7NGA9"/>
<feature type="region of interest" description="Disordered" evidence="1">
    <location>
        <begin position="145"/>
        <end position="166"/>
    </location>
</feature>
<organism evidence="2 3">
    <name type="scientific">Mycena metata</name>
    <dbReference type="NCBI Taxonomy" id="1033252"/>
    <lineage>
        <taxon>Eukaryota</taxon>
        <taxon>Fungi</taxon>
        <taxon>Dikarya</taxon>
        <taxon>Basidiomycota</taxon>
        <taxon>Agaricomycotina</taxon>
        <taxon>Agaricomycetes</taxon>
        <taxon>Agaricomycetidae</taxon>
        <taxon>Agaricales</taxon>
        <taxon>Marasmiineae</taxon>
        <taxon>Mycenaceae</taxon>
        <taxon>Mycena</taxon>
    </lineage>
</organism>
<feature type="compositionally biased region" description="Polar residues" evidence="1">
    <location>
        <begin position="312"/>
        <end position="322"/>
    </location>
</feature>
<reference evidence="2" key="1">
    <citation type="submission" date="2023-03" db="EMBL/GenBank/DDBJ databases">
        <title>Massive genome expansion in bonnet fungi (Mycena s.s.) driven by repeated elements and novel gene families across ecological guilds.</title>
        <authorList>
            <consortium name="Lawrence Berkeley National Laboratory"/>
            <person name="Harder C.B."/>
            <person name="Miyauchi S."/>
            <person name="Viragh M."/>
            <person name="Kuo A."/>
            <person name="Thoen E."/>
            <person name="Andreopoulos B."/>
            <person name="Lu D."/>
            <person name="Skrede I."/>
            <person name="Drula E."/>
            <person name="Henrissat B."/>
            <person name="Morin E."/>
            <person name="Kohler A."/>
            <person name="Barry K."/>
            <person name="LaButti K."/>
            <person name="Morin E."/>
            <person name="Salamov A."/>
            <person name="Lipzen A."/>
            <person name="Mereny Z."/>
            <person name="Hegedus B."/>
            <person name="Baldrian P."/>
            <person name="Stursova M."/>
            <person name="Weitz H."/>
            <person name="Taylor A."/>
            <person name="Grigoriev I.V."/>
            <person name="Nagy L.G."/>
            <person name="Martin F."/>
            <person name="Kauserud H."/>
        </authorList>
    </citation>
    <scope>NUCLEOTIDE SEQUENCE</scope>
    <source>
        <strain evidence="2">CBHHK182m</strain>
    </source>
</reference>
<name>A0AAD7NGA9_9AGAR</name>
<feature type="region of interest" description="Disordered" evidence="1">
    <location>
        <begin position="33"/>
        <end position="87"/>
    </location>
</feature>
<feature type="compositionally biased region" description="Polar residues" evidence="1">
    <location>
        <begin position="63"/>
        <end position="73"/>
    </location>
</feature>
<accession>A0AAD7NGA9</accession>
<evidence type="ECO:0000256" key="1">
    <source>
        <dbReference type="SAM" id="MobiDB-lite"/>
    </source>
</evidence>
<sequence>MSGSTTSDGKNVWRPKRQNAECWSLEEWKAKEAKDALAARAQREEKSTSGATASAKDEPRIAASTQTSITTNAHLVRTTGGPGLTPQNVVGTRALERGGHATHATVTRSLESNSVAAKPTTGTNSKGTAAPRPLILERTLSANSDAFHTNDRGPSASGLTEGAAVSRERVPLTRTDTLIIDRNAIEPADTLVEMRSLELIQGDEDRGLGEDTQGRRVRFLQPRQSQQYVYESVDLAKEVPAPSMPRPEVGTNLKMRIPGAPDARQLEIYQRSMPPVDYARLIAQWQGSQRIMRQQIDRPVVPIPRQGPMASSRASGSGTTPTVAPAFVAPTRRRSASLGSIPIASVPAPGRRGNRLTRVPDVEGWCKSYNIPYKGPKRPRDESNDEEEFQGRNAKRRTED</sequence>
<dbReference type="Proteomes" id="UP001215598">
    <property type="component" value="Unassembled WGS sequence"/>
</dbReference>
<gene>
    <name evidence="2" type="ORF">B0H16DRAFT_1884932</name>
</gene>
<dbReference type="EMBL" id="JARKIB010000039">
    <property type="protein sequence ID" value="KAJ7759564.1"/>
    <property type="molecule type" value="Genomic_DNA"/>
</dbReference>
<feature type="region of interest" description="Disordered" evidence="1">
    <location>
        <begin position="302"/>
        <end position="322"/>
    </location>
</feature>
<feature type="region of interest" description="Disordered" evidence="1">
    <location>
        <begin position="366"/>
        <end position="400"/>
    </location>
</feature>
<evidence type="ECO:0000313" key="2">
    <source>
        <dbReference type="EMBL" id="KAJ7759564.1"/>
    </source>
</evidence>
<proteinExistence type="predicted"/>
<evidence type="ECO:0000313" key="3">
    <source>
        <dbReference type="Proteomes" id="UP001215598"/>
    </source>
</evidence>